<dbReference type="Proteomes" id="UP000001307">
    <property type="component" value="Unassembled WGS sequence"/>
</dbReference>
<protein>
    <submittedName>
        <fullName evidence="2">Uncharacterized protein</fullName>
    </submittedName>
</protein>
<dbReference type="InParanoid" id="E4WXS5"/>
<proteinExistence type="predicted"/>
<dbReference type="EMBL" id="FN653018">
    <property type="protein sequence ID" value="CBY22169.1"/>
    <property type="molecule type" value="Genomic_DNA"/>
</dbReference>
<evidence type="ECO:0000256" key="1">
    <source>
        <dbReference type="SAM" id="MobiDB-lite"/>
    </source>
</evidence>
<reference evidence="2" key="1">
    <citation type="journal article" date="2010" name="Science">
        <title>Plasticity of animal genome architecture unmasked by rapid evolution of a pelagic tunicate.</title>
        <authorList>
            <person name="Denoeud F."/>
            <person name="Henriet S."/>
            <person name="Mungpakdee S."/>
            <person name="Aury J.M."/>
            <person name="Da Silva C."/>
            <person name="Brinkmann H."/>
            <person name="Mikhaleva J."/>
            <person name="Olsen L.C."/>
            <person name="Jubin C."/>
            <person name="Canestro C."/>
            <person name="Bouquet J.M."/>
            <person name="Danks G."/>
            <person name="Poulain J."/>
            <person name="Campsteijn C."/>
            <person name="Adamski M."/>
            <person name="Cross I."/>
            <person name="Yadetie F."/>
            <person name="Muffato M."/>
            <person name="Louis A."/>
            <person name="Butcher S."/>
            <person name="Tsagkogeorga G."/>
            <person name="Konrad A."/>
            <person name="Singh S."/>
            <person name="Jensen M.F."/>
            <person name="Cong E.H."/>
            <person name="Eikeseth-Otteraa H."/>
            <person name="Noel B."/>
            <person name="Anthouard V."/>
            <person name="Porcel B.M."/>
            <person name="Kachouri-Lafond R."/>
            <person name="Nishino A."/>
            <person name="Ugolini M."/>
            <person name="Chourrout P."/>
            <person name="Nishida H."/>
            <person name="Aasland R."/>
            <person name="Huzurbazar S."/>
            <person name="Westhof E."/>
            <person name="Delsuc F."/>
            <person name="Lehrach H."/>
            <person name="Reinhardt R."/>
            <person name="Weissenbach J."/>
            <person name="Roy S.W."/>
            <person name="Artiguenave F."/>
            <person name="Postlethwait J.H."/>
            <person name="Manak J.R."/>
            <person name="Thompson E.M."/>
            <person name="Jaillon O."/>
            <person name="Du Pasquier L."/>
            <person name="Boudinot P."/>
            <person name="Liberles D.A."/>
            <person name="Volff J.N."/>
            <person name="Philippe H."/>
            <person name="Lenhard B."/>
            <person name="Roest Crollius H."/>
            <person name="Wincker P."/>
            <person name="Chourrout D."/>
        </authorList>
    </citation>
    <scope>NUCLEOTIDE SEQUENCE [LARGE SCALE GENOMIC DNA]</scope>
</reference>
<feature type="region of interest" description="Disordered" evidence="1">
    <location>
        <begin position="21"/>
        <end position="41"/>
    </location>
</feature>
<gene>
    <name evidence="2" type="ORF">GSOID_T00011717001</name>
    <name evidence="3" type="ORF">GSOID_T00019879001</name>
</gene>
<organism evidence="2">
    <name type="scientific">Oikopleura dioica</name>
    <name type="common">Tunicate</name>
    <dbReference type="NCBI Taxonomy" id="34765"/>
    <lineage>
        <taxon>Eukaryota</taxon>
        <taxon>Metazoa</taxon>
        <taxon>Chordata</taxon>
        <taxon>Tunicata</taxon>
        <taxon>Appendicularia</taxon>
        <taxon>Copelata</taxon>
        <taxon>Oikopleuridae</taxon>
        <taxon>Oikopleura</taxon>
    </lineage>
</organism>
<evidence type="ECO:0000313" key="4">
    <source>
        <dbReference type="Proteomes" id="UP000001307"/>
    </source>
</evidence>
<accession>E4WXS5</accession>
<keyword evidence="4" id="KW-1185">Reference proteome</keyword>
<name>E4WXS5_OIKDI</name>
<dbReference type="AlphaFoldDB" id="E4WXS5"/>
<dbReference type="EMBL" id="FN655497">
    <property type="protein sequence ID" value="CBY39326.1"/>
    <property type="molecule type" value="Genomic_DNA"/>
</dbReference>
<dbReference type="Proteomes" id="UP000011014">
    <property type="component" value="Unassembled WGS sequence"/>
</dbReference>
<evidence type="ECO:0000313" key="3">
    <source>
        <dbReference type="EMBL" id="CBY39326.1"/>
    </source>
</evidence>
<feature type="compositionally biased region" description="Basic and acidic residues" evidence="1">
    <location>
        <begin position="21"/>
        <end position="30"/>
    </location>
</feature>
<sequence length="135" mass="16277">MMIRSKLLELEEFLRDVEQERDRYRSENETLQRNSKKSFEKELSSQTEILELEKSQLLKNLESSRNELESARLKYQKQKEEINDLRKKINDYQSKSEEQFEKYQKLTEKSSAERGTLEKNTRVLEGALEQLKERV</sequence>
<evidence type="ECO:0000313" key="2">
    <source>
        <dbReference type="EMBL" id="CBY22169.1"/>
    </source>
</evidence>